<dbReference type="InterPro" id="IPR002938">
    <property type="entry name" value="FAD-bd"/>
</dbReference>
<evidence type="ECO:0000259" key="6">
    <source>
        <dbReference type="Pfam" id="PF01494"/>
    </source>
</evidence>
<dbReference type="Pfam" id="PF01494">
    <property type="entry name" value="FAD_binding_3"/>
    <property type="match status" value="2"/>
</dbReference>
<comment type="caution">
    <text evidence="7">The sequence shown here is derived from an EMBL/GenBank/DDBJ whole genome shotgun (WGS) entry which is preliminary data.</text>
</comment>
<keyword evidence="2" id="KW-0285">Flavoprotein</keyword>
<dbReference type="InterPro" id="IPR036188">
    <property type="entry name" value="FAD/NAD-bd_sf"/>
</dbReference>
<reference evidence="7" key="2">
    <citation type="journal article" date="2022" name="Microbiol. Resour. Announc.">
        <title>Whole-Genome Sequence of Entomortierella parvispora E1425, a Mucoromycotan Fungus Associated with Burkholderiaceae-Related Endosymbiotic Bacteria.</title>
        <authorList>
            <person name="Herlambang A."/>
            <person name="Guo Y."/>
            <person name="Takashima Y."/>
            <person name="Narisawa K."/>
            <person name="Ohta H."/>
            <person name="Nishizawa T."/>
        </authorList>
    </citation>
    <scope>NUCLEOTIDE SEQUENCE</scope>
    <source>
        <strain evidence="7">E1425</strain>
    </source>
</reference>
<dbReference type="GO" id="GO:0071949">
    <property type="term" value="F:FAD binding"/>
    <property type="evidence" value="ECO:0007669"/>
    <property type="project" value="InterPro"/>
</dbReference>
<feature type="region of interest" description="Disordered" evidence="5">
    <location>
        <begin position="457"/>
        <end position="477"/>
    </location>
</feature>
<dbReference type="SUPFAM" id="SSF51905">
    <property type="entry name" value="FAD/NAD(P)-binding domain"/>
    <property type="match status" value="1"/>
</dbReference>
<gene>
    <name evidence="7" type="ORF">EMPS_06320</name>
</gene>
<protein>
    <recommendedName>
        <fullName evidence="6">FAD-binding domain-containing protein</fullName>
    </recommendedName>
</protein>
<evidence type="ECO:0000313" key="7">
    <source>
        <dbReference type="EMBL" id="GJJ73962.1"/>
    </source>
</evidence>
<evidence type="ECO:0000256" key="4">
    <source>
        <dbReference type="ARBA" id="ARBA00023002"/>
    </source>
</evidence>
<organism evidence="7 8">
    <name type="scientific">Entomortierella parvispora</name>
    <dbReference type="NCBI Taxonomy" id="205924"/>
    <lineage>
        <taxon>Eukaryota</taxon>
        <taxon>Fungi</taxon>
        <taxon>Fungi incertae sedis</taxon>
        <taxon>Mucoromycota</taxon>
        <taxon>Mortierellomycotina</taxon>
        <taxon>Mortierellomycetes</taxon>
        <taxon>Mortierellales</taxon>
        <taxon>Mortierellaceae</taxon>
        <taxon>Entomortierella</taxon>
    </lineage>
</organism>
<evidence type="ECO:0000256" key="3">
    <source>
        <dbReference type="ARBA" id="ARBA00022827"/>
    </source>
</evidence>
<reference evidence="7" key="1">
    <citation type="submission" date="2021-11" db="EMBL/GenBank/DDBJ databases">
        <authorList>
            <person name="Herlambang A."/>
            <person name="Guo Y."/>
            <person name="Takashima Y."/>
            <person name="Nishizawa T."/>
        </authorList>
    </citation>
    <scope>NUCLEOTIDE SEQUENCE</scope>
    <source>
        <strain evidence="7">E1425</strain>
    </source>
</reference>
<dbReference type="InterPro" id="IPR050562">
    <property type="entry name" value="FAD_mOase_fung"/>
</dbReference>
<evidence type="ECO:0000256" key="1">
    <source>
        <dbReference type="ARBA" id="ARBA00007992"/>
    </source>
</evidence>
<proteinExistence type="inferred from homology"/>
<dbReference type="AlphaFoldDB" id="A0A9P3HC81"/>
<dbReference type="Proteomes" id="UP000827284">
    <property type="component" value="Unassembled WGS sequence"/>
</dbReference>
<dbReference type="PANTHER" id="PTHR47356">
    <property type="entry name" value="FAD-DEPENDENT MONOOXYGENASE ASQG-RELATED"/>
    <property type="match status" value="1"/>
</dbReference>
<comment type="similarity">
    <text evidence="1">Belongs to the paxM FAD-dependent monooxygenase family.</text>
</comment>
<feature type="domain" description="FAD-binding" evidence="6">
    <location>
        <begin position="313"/>
        <end position="363"/>
    </location>
</feature>
<name>A0A9P3HC81_9FUNG</name>
<keyword evidence="8" id="KW-1185">Reference proteome</keyword>
<dbReference type="GO" id="GO:0004497">
    <property type="term" value="F:monooxygenase activity"/>
    <property type="evidence" value="ECO:0007669"/>
    <property type="project" value="InterPro"/>
</dbReference>
<evidence type="ECO:0000313" key="8">
    <source>
        <dbReference type="Proteomes" id="UP000827284"/>
    </source>
</evidence>
<evidence type="ECO:0000256" key="2">
    <source>
        <dbReference type="ARBA" id="ARBA00022630"/>
    </source>
</evidence>
<feature type="compositionally biased region" description="Low complexity" evidence="5">
    <location>
        <begin position="457"/>
        <end position="467"/>
    </location>
</feature>
<dbReference type="OrthoDB" id="655030at2759"/>
<accession>A0A9P3HC81</accession>
<keyword evidence="3" id="KW-0274">FAD</keyword>
<dbReference type="PANTHER" id="PTHR47356:SF2">
    <property type="entry name" value="FAD-BINDING DOMAIN-CONTAINING PROTEIN-RELATED"/>
    <property type="match status" value="1"/>
</dbReference>
<dbReference type="PRINTS" id="PR00420">
    <property type="entry name" value="RNGMNOXGNASE"/>
</dbReference>
<sequence>MPIALPLFSFDDDEPTLPRAPVKVMISGLGLGGLMLAALLERACIDYEIYEQADRYIRVGSAMALGPNLFPLFEQLGILTEILQLSKPVEKVEGYTEKLKLFLPVPYHHTEKFAGYLTRVIPHPDLYAVLAAQVPQSKIMWGKKIVHVQQDNQGVTIGCTDGSMYRGEVLVGADGAHSGVRKSIYKELDQRGELPRADREDVHYNGVCLLGETKKLKPEKFPRLRDSTSSIQAVYGEKLPYYWATVTTPRDTICWFVIEFFDKNKIQTTENIQRWKSQPAGDMCEALKHLPIPCGDKLTLVDLMEETSRELLSKVMHEEKFFLTWHSNRVVLIGDACHKMSPAAGLGAVNAFQDAVVLANHIHALPSSHVWTSDDIAVAFKGYKDERYLHAKYACDYSHNLGQLMGKSWTSEISRALVGKTPNWLWKVMLRRVVAHRPQASFLPQVHFQGGTPTASISSSVNLSDSDSICDRHRQKT</sequence>
<dbReference type="EMBL" id="BQFW01000008">
    <property type="protein sequence ID" value="GJJ73962.1"/>
    <property type="molecule type" value="Genomic_DNA"/>
</dbReference>
<keyword evidence="4" id="KW-0560">Oxidoreductase</keyword>
<dbReference type="Gene3D" id="3.50.50.60">
    <property type="entry name" value="FAD/NAD(P)-binding domain"/>
    <property type="match status" value="1"/>
</dbReference>
<feature type="domain" description="FAD-binding" evidence="6">
    <location>
        <begin position="22"/>
        <end position="188"/>
    </location>
</feature>
<evidence type="ECO:0000256" key="5">
    <source>
        <dbReference type="SAM" id="MobiDB-lite"/>
    </source>
</evidence>